<dbReference type="EMBL" id="LGTQ01000005">
    <property type="protein sequence ID" value="KPM49205.1"/>
    <property type="molecule type" value="Genomic_DNA"/>
</dbReference>
<evidence type="ECO:0000256" key="8">
    <source>
        <dbReference type="SAM" id="Phobius"/>
    </source>
</evidence>
<feature type="transmembrane region" description="Helical" evidence="8">
    <location>
        <begin position="111"/>
        <end position="132"/>
    </location>
</feature>
<gene>
    <name evidence="10" type="ORF">AFM12_00750</name>
</gene>
<organism evidence="10 11">
    <name type="scientific">Jiulongibacter sediminis</name>
    <dbReference type="NCBI Taxonomy" id="1605367"/>
    <lineage>
        <taxon>Bacteria</taxon>
        <taxon>Pseudomonadati</taxon>
        <taxon>Bacteroidota</taxon>
        <taxon>Cytophagia</taxon>
        <taxon>Cytophagales</taxon>
        <taxon>Leadbetterellaceae</taxon>
        <taxon>Jiulongibacter</taxon>
    </lineage>
</organism>
<evidence type="ECO:0000256" key="3">
    <source>
        <dbReference type="ARBA" id="ARBA00022676"/>
    </source>
</evidence>
<evidence type="ECO:0000256" key="1">
    <source>
        <dbReference type="ARBA" id="ARBA00004651"/>
    </source>
</evidence>
<dbReference type="RefSeq" id="WP_055143187.1">
    <property type="nucleotide sequence ID" value="NZ_JXSZ01000005.1"/>
</dbReference>
<dbReference type="GO" id="GO:0005886">
    <property type="term" value="C:plasma membrane"/>
    <property type="evidence" value="ECO:0007669"/>
    <property type="project" value="UniProtKB-SubCell"/>
</dbReference>
<dbReference type="OrthoDB" id="1467253at2"/>
<reference evidence="10 11" key="1">
    <citation type="submission" date="2015-07" db="EMBL/GenBank/DDBJ databases">
        <title>The draft genome sequence of Leadbetterella sp. JN14-9.</title>
        <authorList>
            <person name="Liu Y."/>
            <person name="Du J."/>
            <person name="Shao Z."/>
        </authorList>
    </citation>
    <scope>NUCLEOTIDE SEQUENCE [LARGE SCALE GENOMIC DNA]</scope>
    <source>
        <strain evidence="10 11">JN14-9</strain>
    </source>
</reference>
<feature type="transmembrane region" description="Helical" evidence="8">
    <location>
        <begin position="389"/>
        <end position="410"/>
    </location>
</feature>
<feature type="transmembrane region" description="Helical" evidence="8">
    <location>
        <begin position="165"/>
        <end position="183"/>
    </location>
</feature>
<comment type="subcellular location">
    <subcellularLocation>
        <location evidence="1">Cell membrane</location>
        <topology evidence="1">Multi-pass membrane protein</topology>
    </subcellularLocation>
</comment>
<dbReference type="Proteomes" id="UP000050454">
    <property type="component" value="Unassembled WGS sequence"/>
</dbReference>
<keyword evidence="2" id="KW-1003">Cell membrane</keyword>
<keyword evidence="6 8" id="KW-1133">Transmembrane helix</keyword>
<protein>
    <recommendedName>
        <fullName evidence="9">Glycosyltransferase RgtA/B/C/D-like domain-containing protein</fullName>
    </recommendedName>
</protein>
<dbReference type="STRING" id="1605367.AFM12_00750"/>
<accession>A0A0P7C6Z0</accession>
<feature type="transmembrane region" description="Helical" evidence="8">
    <location>
        <begin position="450"/>
        <end position="471"/>
    </location>
</feature>
<evidence type="ECO:0000256" key="4">
    <source>
        <dbReference type="ARBA" id="ARBA00022679"/>
    </source>
</evidence>
<dbReference type="AlphaFoldDB" id="A0A0P7C6Z0"/>
<evidence type="ECO:0000256" key="7">
    <source>
        <dbReference type="ARBA" id="ARBA00023136"/>
    </source>
</evidence>
<proteinExistence type="predicted"/>
<dbReference type="GO" id="GO:0009103">
    <property type="term" value="P:lipopolysaccharide biosynthetic process"/>
    <property type="evidence" value="ECO:0007669"/>
    <property type="project" value="UniProtKB-ARBA"/>
</dbReference>
<keyword evidence="4" id="KW-0808">Transferase</keyword>
<keyword evidence="5 8" id="KW-0812">Transmembrane</keyword>
<feature type="transmembrane region" description="Helical" evidence="8">
    <location>
        <begin position="195"/>
        <end position="228"/>
    </location>
</feature>
<feature type="transmembrane region" description="Helical" evidence="8">
    <location>
        <begin position="362"/>
        <end position="382"/>
    </location>
</feature>
<sequence length="576" mass="66002">MNLLCQKNQYLALLFLMLVGFVLRFHGIDKFGIAGDEKYSLFVSQFTAYQGNNQKDSVRKPNGESFTAQEFWSPKGTDGFYDAIARVDTGNGAFFTYLLHWWTKLFGVSDMSLRMLPLIFTLAIVPLIFFFVKEHFGSSNLALITAGLATISPFYISYAQVARNYGVLFFFALLATHWFLKLLKAEFKSSQWWLLILGYGFAAAICELNHLSTISLFFIHFIFLIIYYRKWPQFIGYALAMVIPFLTVIWWLNTEGGAYIFEYVSNSVRVYNEKAEASPYEFLSKTSFSSVVLQIRHVISALFIQIDGFYNHVNGKKLGVIAFAVLVGNFLVWRTSIKVNLKHTIGLISFLGLIALSRGQQLFLPVFILNTGLSIIGLWYLLKSSDKKEFVVFILLLSLIPIVFLALYAIQDDNTFRVITRYAGFAYAFCLILTVHIYKTLLDQKLSWKPWVWAGILLQVIYVGVLISKVYTDTQPRYFSDYPIPREENPYPIIADKIVEMAADGDTVVHPSDSFYLEDGEQIPSVIDAQLVNFYLPKDNTTPQKIDTQEKDKVYLRKSDGSQILLFDFKGDHYRY</sequence>
<comment type="caution">
    <text evidence="10">The sequence shown here is derived from an EMBL/GenBank/DDBJ whole genome shotgun (WGS) entry which is preliminary data.</text>
</comment>
<evidence type="ECO:0000313" key="11">
    <source>
        <dbReference type="Proteomes" id="UP000050454"/>
    </source>
</evidence>
<feature type="domain" description="Glycosyltransferase RgtA/B/C/D-like" evidence="9">
    <location>
        <begin position="95"/>
        <end position="251"/>
    </location>
</feature>
<evidence type="ECO:0000256" key="5">
    <source>
        <dbReference type="ARBA" id="ARBA00022692"/>
    </source>
</evidence>
<keyword evidence="11" id="KW-1185">Reference proteome</keyword>
<evidence type="ECO:0000313" key="10">
    <source>
        <dbReference type="EMBL" id="KPM49205.1"/>
    </source>
</evidence>
<evidence type="ECO:0000256" key="6">
    <source>
        <dbReference type="ARBA" id="ARBA00022989"/>
    </source>
</evidence>
<dbReference type="InterPro" id="IPR038731">
    <property type="entry name" value="RgtA/B/C-like"/>
</dbReference>
<dbReference type="GO" id="GO:0016763">
    <property type="term" value="F:pentosyltransferase activity"/>
    <property type="evidence" value="ECO:0007669"/>
    <property type="project" value="TreeGrafter"/>
</dbReference>
<keyword evidence="3" id="KW-0328">Glycosyltransferase</keyword>
<dbReference type="PANTHER" id="PTHR33908:SF11">
    <property type="entry name" value="MEMBRANE PROTEIN"/>
    <property type="match status" value="1"/>
</dbReference>
<dbReference type="PANTHER" id="PTHR33908">
    <property type="entry name" value="MANNOSYLTRANSFERASE YKCB-RELATED"/>
    <property type="match status" value="1"/>
</dbReference>
<name>A0A0P7C6Z0_9BACT</name>
<dbReference type="Pfam" id="PF13231">
    <property type="entry name" value="PMT_2"/>
    <property type="match status" value="1"/>
</dbReference>
<keyword evidence="7 8" id="KW-0472">Membrane</keyword>
<evidence type="ECO:0000256" key="2">
    <source>
        <dbReference type="ARBA" id="ARBA00022475"/>
    </source>
</evidence>
<feature type="transmembrane region" description="Helical" evidence="8">
    <location>
        <begin position="141"/>
        <end position="159"/>
    </location>
</feature>
<feature type="transmembrane region" description="Helical" evidence="8">
    <location>
        <begin position="234"/>
        <end position="252"/>
    </location>
</feature>
<feature type="transmembrane region" description="Helical" evidence="8">
    <location>
        <begin position="422"/>
        <end position="438"/>
    </location>
</feature>
<dbReference type="InterPro" id="IPR050297">
    <property type="entry name" value="LipidA_mod_glycosyltrf_83"/>
</dbReference>
<evidence type="ECO:0000259" key="9">
    <source>
        <dbReference type="Pfam" id="PF13231"/>
    </source>
</evidence>